<evidence type="ECO:0000313" key="2">
    <source>
        <dbReference type="Proteomes" id="UP000191672"/>
    </source>
</evidence>
<dbReference type="Proteomes" id="UP000191672">
    <property type="component" value="Unassembled WGS sequence"/>
</dbReference>
<keyword evidence="2" id="KW-1185">Reference proteome</keyword>
<name>A0A1V6QCU6_9EURO</name>
<feature type="non-terminal residue" evidence="1">
    <location>
        <position position="8"/>
    </location>
</feature>
<organism evidence="1 2">
    <name type="scientific">Penicillium antarcticum</name>
    <dbReference type="NCBI Taxonomy" id="416450"/>
    <lineage>
        <taxon>Eukaryota</taxon>
        <taxon>Fungi</taxon>
        <taxon>Dikarya</taxon>
        <taxon>Ascomycota</taxon>
        <taxon>Pezizomycotina</taxon>
        <taxon>Eurotiomycetes</taxon>
        <taxon>Eurotiomycetidae</taxon>
        <taxon>Eurotiales</taxon>
        <taxon>Aspergillaceae</taxon>
        <taxon>Penicillium</taxon>
    </lineage>
</organism>
<dbReference type="EMBL" id="MDYN01000006">
    <property type="protein sequence ID" value="OQD87034.1"/>
    <property type="molecule type" value="Genomic_DNA"/>
</dbReference>
<sequence>MKRLRWTT</sequence>
<reference evidence="2" key="1">
    <citation type="journal article" date="2017" name="Nat. Microbiol.">
        <title>Global analysis of biosynthetic gene clusters reveals vast potential of secondary metabolite production in Penicillium species.</title>
        <authorList>
            <person name="Nielsen J.C."/>
            <person name="Grijseels S."/>
            <person name="Prigent S."/>
            <person name="Ji B."/>
            <person name="Dainat J."/>
            <person name="Nielsen K.F."/>
            <person name="Frisvad J.C."/>
            <person name="Workman M."/>
            <person name="Nielsen J."/>
        </authorList>
    </citation>
    <scope>NUCLEOTIDE SEQUENCE [LARGE SCALE GENOMIC DNA]</scope>
    <source>
        <strain evidence="2">IBT 31811</strain>
    </source>
</reference>
<evidence type="ECO:0000313" key="1">
    <source>
        <dbReference type="EMBL" id="OQD87034.1"/>
    </source>
</evidence>
<accession>A0A1V6QCU6</accession>
<protein>
    <submittedName>
        <fullName evidence="1">Uncharacterized protein</fullName>
    </submittedName>
</protein>
<comment type="caution">
    <text evidence="1">The sequence shown here is derived from an EMBL/GenBank/DDBJ whole genome shotgun (WGS) entry which is preliminary data.</text>
</comment>
<gene>
    <name evidence="1" type="ORF">PENANT_c006G10970</name>
</gene>
<proteinExistence type="predicted"/>